<dbReference type="PROSITE" id="PS51186">
    <property type="entry name" value="GNAT"/>
    <property type="match status" value="1"/>
</dbReference>
<feature type="domain" description="N-acetyltransferase" evidence="1">
    <location>
        <begin position="97"/>
        <end position="227"/>
    </location>
</feature>
<reference evidence="2 3" key="1">
    <citation type="submission" date="2019-07" db="EMBL/GenBank/DDBJ databases">
        <title>Whole genome shotgun sequence of Novosphingobium sediminis NBRC 106119.</title>
        <authorList>
            <person name="Hosoyama A."/>
            <person name="Uohara A."/>
            <person name="Ohji S."/>
            <person name="Ichikawa N."/>
        </authorList>
    </citation>
    <scope>NUCLEOTIDE SEQUENCE [LARGE SCALE GENOMIC DNA]</scope>
    <source>
        <strain evidence="2 3">NBRC 106119</strain>
    </source>
</reference>
<dbReference type="GO" id="GO:0016747">
    <property type="term" value="F:acyltransferase activity, transferring groups other than amino-acyl groups"/>
    <property type="evidence" value="ECO:0007669"/>
    <property type="project" value="InterPro"/>
</dbReference>
<dbReference type="Gene3D" id="3.40.630.30">
    <property type="match status" value="1"/>
</dbReference>
<dbReference type="InterPro" id="IPR016181">
    <property type="entry name" value="Acyl_CoA_acyltransferase"/>
</dbReference>
<organism evidence="2 3">
    <name type="scientific">Novosphingobium sediminis</name>
    <dbReference type="NCBI Taxonomy" id="707214"/>
    <lineage>
        <taxon>Bacteria</taxon>
        <taxon>Pseudomonadati</taxon>
        <taxon>Pseudomonadota</taxon>
        <taxon>Alphaproteobacteria</taxon>
        <taxon>Sphingomonadales</taxon>
        <taxon>Sphingomonadaceae</taxon>
        <taxon>Novosphingobium</taxon>
    </lineage>
</organism>
<proteinExistence type="predicted"/>
<dbReference type="SUPFAM" id="SSF55729">
    <property type="entry name" value="Acyl-CoA N-acyltransferases (Nat)"/>
    <property type="match status" value="1"/>
</dbReference>
<dbReference type="Proteomes" id="UP000321464">
    <property type="component" value="Unassembled WGS sequence"/>
</dbReference>
<dbReference type="InterPro" id="IPR000182">
    <property type="entry name" value="GNAT_dom"/>
</dbReference>
<gene>
    <name evidence="2" type="ORF">NSE01_00740</name>
</gene>
<keyword evidence="3" id="KW-1185">Reference proteome</keyword>
<dbReference type="CDD" id="cd04301">
    <property type="entry name" value="NAT_SF"/>
    <property type="match status" value="1"/>
</dbReference>
<accession>A0A512AEW9</accession>
<dbReference type="AlphaFoldDB" id="A0A512AEW9"/>
<evidence type="ECO:0000313" key="3">
    <source>
        <dbReference type="Proteomes" id="UP000321464"/>
    </source>
</evidence>
<dbReference type="InterPro" id="IPR013653">
    <property type="entry name" value="GCN5-like_dom"/>
</dbReference>
<evidence type="ECO:0000313" key="2">
    <source>
        <dbReference type="EMBL" id="GEN98241.1"/>
    </source>
</evidence>
<keyword evidence="2" id="KW-0808">Transferase</keyword>
<dbReference type="EMBL" id="BJYR01000001">
    <property type="protein sequence ID" value="GEN98241.1"/>
    <property type="molecule type" value="Genomic_DNA"/>
</dbReference>
<name>A0A512AEW9_9SPHN</name>
<evidence type="ECO:0000259" key="1">
    <source>
        <dbReference type="PROSITE" id="PS51186"/>
    </source>
</evidence>
<dbReference type="Pfam" id="PF08445">
    <property type="entry name" value="FR47"/>
    <property type="match status" value="1"/>
</dbReference>
<sequence length="227" mass="24644">MRHPLDRPIWSLLNGPQAALAVATGTVCRIDPTYGPFAAAAPGHEAELAGLLTSADDEIWLLESEEQPPPSGTRVLRTAPLLQMIADGPLAAHPVDPELILMTEADAPEMTALALETQPGPWRSHTHRYGPYYGLREEGRLIAMAGERMRPAPGLAELSGVCTAPDRQGRGLAGRMIRRVLAGFIERGDTPFLHSYAYNTHAIRLYETLGFRARLSLVVTVLGRAEP</sequence>
<dbReference type="RefSeq" id="WP_147157635.1">
    <property type="nucleotide sequence ID" value="NZ_BJYR01000001.1"/>
</dbReference>
<comment type="caution">
    <text evidence="2">The sequence shown here is derived from an EMBL/GenBank/DDBJ whole genome shotgun (WGS) entry which is preliminary data.</text>
</comment>
<protein>
    <submittedName>
        <fullName evidence="2">Acetyltransferase</fullName>
    </submittedName>
</protein>
<dbReference type="OrthoDB" id="9797456at2"/>